<organism evidence="2 3">
    <name type="scientific">Hibiscus syriacus</name>
    <name type="common">Rose of Sharon</name>
    <dbReference type="NCBI Taxonomy" id="106335"/>
    <lineage>
        <taxon>Eukaryota</taxon>
        <taxon>Viridiplantae</taxon>
        <taxon>Streptophyta</taxon>
        <taxon>Embryophyta</taxon>
        <taxon>Tracheophyta</taxon>
        <taxon>Spermatophyta</taxon>
        <taxon>Magnoliopsida</taxon>
        <taxon>eudicotyledons</taxon>
        <taxon>Gunneridae</taxon>
        <taxon>Pentapetalae</taxon>
        <taxon>rosids</taxon>
        <taxon>malvids</taxon>
        <taxon>Malvales</taxon>
        <taxon>Malvaceae</taxon>
        <taxon>Malvoideae</taxon>
        <taxon>Hibiscus</taxon>
    </lineage>
</organism>
<dbReference type="Proteomes" id="UP000436088">
    <property type="component" value="Unassembled WGS sequence"/>
</dbReference>
<protein>
    <submittedName>
        <fullName evidence="2">Uncharacterized protein</fullName>
    </submittedName>
</protein>
<evidence type="ECO:0000313" key="2">
    <source>
        <dbReference type="EMBL" id="KAE8664466.1"/>
    </source>
</evidence>
<feature type="region of interest" description="Disordered" evidence="1">
    <location>
        <begin position="1"/>
        <end position="26"/>
    </location>
</feature>
<proteinExistence type="predicted"/>
<comment type="caution">
    <text evidence="2">The sequence shown here is derived from an EMBL/GenBank/DDBJ whole genome shotgun (WGS) entry which is preliminary data.</text>
</comment>
<gene>
    <name evidence="2" type="ORF">F3Y22_tig00112762pilonHSYRG00040</name>
</gene>
<keyword evidence="3" id="KW-1185">Reference proteome</keyword>
<accession>A0A6A2XR53</accession>
<reference evidence="2" key="1">
    <citation type="submission" date="2019-09" db="EMBL/GenBank/DDBJ databases">
        <title>Draft genome information of white flower Hibiscus syriacus.</title>
        <authorList>
            <person name="Kim Y.-M."/>
        </authorList>
    </citation>
    <scope>NUCLEOTIDE SEQUENCE [LARGE SCALE GENOMIC DNA]</scope>
    <source>
        <strain evidence="2">YM2019G1</strain>
    </source>
</reference>
<evidence type="ECO:0000313" key="3">
    <source>
        <dbReference type="Proteomes" id="UP000436088"/>
    </source>
</evidence>
<name>A0A6A2XR53_HIBSY</name>
<evidence type="ECO:0000256" key="1">
    <source>
        <dbReference type="SAM" id="MobiDB-lite"/>
    </source>
</evidence>
<sequence length="51" mass="5660">MAVLKRSYGYSKVDKEDPDEINSSTSSVLDIQRAGESGFQEKTIVHTNQTV</sequence>
<dbReference type="EMBL" id="VEPZ02001648">
    <property type="protein sequence ID" value="KAE8664466.1"/>
    <property type="molecule type" value="Genomic_DNA"/>
</dbReference>
<dbReference type="AlphaFoldDB" id="A0A6A2XR53"/>